<gene>
    <name evidence="5" type="ORF">AVDCRST_MAG28-959</name>
</gene>
<evidence type="ECO:0000313" key="5">
    <source>
        <dbReference type="EMBL" id="CAA9446906.1"/>
    </source>
</evidence>
<reference evidence="5" key="1">
    <citation type="submission" date="2020-02" db="EMBL/GenBank/DDBJ databases">
        <authorList>
            <person name="Meier V. D."/>
        </authorList>
    </citation>
    <scope>NUCLEOTIDE SEQUENCE</scope>
    <source>
        <strain evidence="5">AVDCRST_MAG28</strain>
    </source>
</reference>
<dbReference type="Pfam" id="PF22422">
    <property type="entry name" value="MGH1-like_GH"/>
    <property type="match status" value="1"/>
</dbReference>
<evidence type="ECO:0000256" key="3">
    <source>
        <dbReference type="ARBA" id="ARBA00023295"/>
    </source>
</evidence>
<dbReference type="AlphaFoldDB" id="A0A6J4QN77"/>
<dbReference type="InterPro" id="IPR012341">
    <property type="entry name" value="6hp_glycosidase-like_sf"/>
</dbReference>
<dbReference type="InterPro" id="IPR054491">
    <property type="entry name" value="MGH1-like_GH"/>
</dbReference>
<keyword evidence="2" id="KW-0378">Hydrolase</keyword>
<dbReference type="GO" id="GO:0004573">
    <property type="term" value="F:Glc3Man9GlcNAc2 oligosaccharide glucosidase activity"/>
    <property type="evidence" value="ECO:0007669"/>
    <property type="project" value="InterPro"/>
</dbReference>
<dbReference type="SUPFAM" id="SSF48208">
    <property type="entry name" value="Six-hairpin glycosidases"/>
    <property type="match status" value="1"/>
</dbReference>
<dbReference type="PANTHER" id="PTHR10412:SF11">
    <property type="entry name" value="MANNOSYL-OLIGOSACCHARIDE GLUCOSIDASE"/>
    <property type="match status" value="1"/>
</dbReference>
<dbReference type="InterPro" id="IPR008928">
    <property type="entry name" value="6-hairpin_glycosidase_sf"/>
</dbReference>
<protein>
    <submittedName>
        <fullName evidence="5">GH63 / GH37</fullName>
    </submittedName>
</protein>
<dbReference type="InterPro" id="IPR004888">
    <property type="entry name" value="Glycoside_hydrolase_63"/>
</dbReference>
<name>A0A6J4QN77_9ACTN</name>
<dbReference type="GO" id="GO:0006487">
    <property type="term" value="P:protein N-linked glycosylation"/>
    <property type="evidence" value="ECO:0007669"/>
    <property type="project" value="TreeGrafter"/>
</dbReference>
<dbReference type="PANTHER" id="PTHR10412">
    <property type="entry name" value="MANNOSYL-OLIGOSACCHARIDE GLUCOSIDASE"/>
    <property type="match status" value="1"/>
</dbReference>
<feature type="domain" description="Mannosylglycerate hydrolase MGH1-like glycoside hydrolase" evidence="4">
    <location>
        <begin position="33"/>
        <end position="426"/>
    </location>
</feature>
<dbReference type="Gene3D" id="1.50.10.10">
    <property type="match status" value="1"/>
</dbReference>
<evidence type="ECO:0000259" key="4">
    <source>
        <dbReference type="Pfam" id="PF22422"/>
    </source>
</evidence>
<organism evidence="5">
    <name type="scientific">uncultured Rubrobacteraceae bacterium</name>
    <dbReference type="NCBI Taxonomy" id="349277"/>
    <lineage>
        <taxon>Bacteria</taxon>
        <taxon>Bacillati</taxon>
        <taxon>Actinomycetota</taxon>
        <taxon>Rubrobacteria</taxon>
        <taxon>Rubrobacterales</taxon>
        <taxon>Rubrobacteraceae</taxon>
        <taxon>environmental samples</taxon>
    </lineage>
</organism>
<accession>A0A6J4QN77</accession>
<sequence>MTDSNLALLIRRAKMVLDFNRVESYTQPGPRLYPHQWSWDSGFIAMGYAHYDQDRAVNELNHLFDSQWKNGLLPQIVFNPDFSEYFPGVGFWHADRSPNAPLHHKTSGVVQPPIHATAALHVYRHAQNEARARKFLERAFPHLAAWHEYLYRDRDPEGTGLAYIRHPWESGMDNSPMWDETMMRMHLRPDEIPPYQRADTHLVAVDDRPVNAAYDRFAWLVQLFAEHNYDEARIREDCPFLVQDVLFNTLLCKAGHDLAEIARVLGEDPSTFEAQALQTASAINERLWDEERAIYMDYDIVTDEPIRVFVAAGFTPLYAGIPDEDQTRRLLGTLENSGFSFGAKGCYSVPSYDRYGYGFSPVQYWRGPVWVNINWLLLRGLERYGLDAQADHLRQTTIDLVREGGFYEYFHPTRGNGHGSDFFSWTAALLLDILLDATPKTNGR</sequence>
<dbReference type="GO" id="GO:0009311">
    <property type="term" value="P:oligosaccharide metabolic process"/>
    <property type="evidence" value="ECO:0007669"/>
    <property type="project" value="InterPro"/>
</dbReference>
<dbReference type="EMBL" id="CADCVE010000022">
    <property type="protein sequence ID" value="CAA9446906.1"/>
    <property type="molecule type" value="Genomic_DNA"/>
</dbReference>
<comment type="similarity">
    <text evidence="1">Belongs to the glycosyl hydrolase 63 family.</text>
</comment>
<evidence type="ECO:0000256" key="1">
    <source>
        <dbReference type="ARBA" id="ARBA00010833"/>
    </source>
</evidence>
<proteinExistence type="inferred from homology"/>
<evidence type="ECO:0000256" key="2">
    <source>
        <dbReference type="ARBA" id="ARBA00022801"/>
    </source>
</evidence>
<keyword evidence="3" id="KW-0326">Glycosidase</keyword>